<gene>
    <name evidence="2" type="ORF">GWK47_015254</name>
</gene>
<organism evidence="2 3">
    <name type="scientific">Chionoecetes opilio</name>
    <name type="common">Atlantic snow crab</name>
    <name type="synonym">Cancer opilio</name>
    <dbReference type="NCBI Taxonomy" id="41210"/>
    <lineage>
        <taxon>Eukaryota</taxon>
        <taxon>Metazoa</taxon>
        <taxon>Ecdysozoa</taxon>
        <taxon>Arthropoda</taxon>
        <taxon>Crustacea</taxon>
        <taxon>Multicrustacea</taxon>
        <taxon>Malacostraca</taxon>
        <taxon>Eumalacostraca</taxon>
        <taxon>Eucarida</taxon>
        <taxon>Decapoda</taxon>
        <taxon>Pleocyemata</taxon>
        <taxon>Brachyura</taxon>
        <taxon>Eubrachyura</taxon>
        <taxon>Majoidea</taxon>
        <taxon>Majidae</taxon>
        <taxon>Chionoecetes</taxon>
    </lineage>
</organism>
<sequence length="158" mass="17851">MSTLPIGCGLRDRHPGEGGHKPRPLSCARVREQERRYSHQRVSRDCWSCWKDRPRRCSTGTGPHTEPCGLMLRMLAWTQRSCPLTRRLGGSYSLQVVPQESAGVTSDALVARSFRERTPCNTLSKAPRYVQRATTTVSWPFHSLCVLPIFWLEASVGQ</sequence>
<dbReference type="AlphaFoldDB" id="A0A8J5BZX6"/>
<protein>
    <submittedName>
        <fullName evidence="2">Uncharacterized protein</fullName>
    </submittedName>
</protein>
<feature type="region of interest" description="Disordered" evidence="1">
    <location>
        <begin position="1"/>
        <end position="24"/>
    </location>
</feature>
<reference evidence="2" key="1">
    <citation type="submission" date="2020-07" db="EMBL/GenBank/DDBJ databases">
        <title>The High-quality genome of the commercially important snow crab, Chionoecetes opilio.</title>
        <authorList>
            <person name="Jeong J.-H."/>
            <person name="Ryu S."/>
        </authorList>
    </citation>
    <scope>NUCLEOTIDE SEQUENCE</scope>
    <source>
        <strain evidence="2">MADBK_172401_WGS</strain>
        <tissue evidence="2">Digestive gland</tissue>
    </source>
</reference>
<dbReference type="EMBL" id="JACEEZ010021015">
    <property type="protein sequence ID" value="KAG0713868.1"/>
    <property type="molecule type" value="Genomic_DNA"/>
</dbReference>
<accession>A0A8J5BZX6</accession>
<keyword evidence="3" id="KW-1185">Reference proteome</keyword>
<feature type="compositionally biased region" description="Basic and acidic residues" evidence="1">
    <location>
        <begin position="10"/>
        <end position="20"/>
    </location>
</feature>
<evidence type="ECO:0000256" key="1">
    <source>
        <dbReference type="SAM" id="MobiDB-lite"/>
    </source>
</evidence>
<name>A0A8J5BZX6_CHIOP</name>
<comment type="caution">
    <text evidence="2">The sequence shown here is derived from an EMBL/GenBank/DDBJ whole genome shotgun (WGS) entry which is preliminary data.</text>
</comment>
<proteinExistence type="predicted"/>
<dbReference type="Proteomes" id="UP000770661">
    <property type="component" value="Unassembled WGS sequence"/>
</dbReference>
<evidence type="ECO:0000313" key="3">
    <source>
        <dbReference type="Proteomes" id="UP000770661"/>
    </source>
</evidence>
<evidence type="ECO:0000313" key="2">
    <source>
        <dbReference type="EMBL" id="KAG0713868.1"/>
    </source>
</evidence>